<evidence type="ECO:0000313" key="8">
    <source>
        <dbReference type="Proteomes" id="UP001551675"/>
    </source>
</evidence>
<dbReference type="Pfam" id="PF00072">
    <property type="entry name" value="Response_reg"/>
    <property type="match status" value="1"/>
</dbReference>
<dbReference type="PRINTS" id="PR00038">
    <property type="entry name" value="HTHLUXR"/>
</dbReference>
<dbReference type="CDD" id="cd06170">
    <property type="entry name" value="LuxR_C_like"/>
    <property type="match status" value="1"/>
</dbReference>
<dbReference type="InterPro" id="IPR001789">
    <property type="entry name" value="Sig_transdc_resp-reg_receiver"/>
</dbReference>
<keyword evidence="2" id="KW-0238">DNA-binding</keyword>
<reference evidence="7 8" key="1">
    <citation type="submission" date="2024-06" db="EMBL/GenBank/DDBJ databases">
        <title>The Natural Products Discovery Center: Release of the First 8490 Sequenced Strains for Exploring Actinobacteria Biosynthetic Diversity.</title>
        <authorList>
            <person name="Kalkreuter E."/>
            <person name="Kautsar S.A."/>
            <person name="Yang D."/>
            <person name="Bader C.D."/>
            <person name="Teijaro C.N."/>
            <person name="Fluegel L."/>
            <person name="Davis C.M."/>
            <person name="Simpson J.R."/>
            <person name="Lauterbach L."/>
            <person name="Steele A.D."/>
            <person name="Gui C."/>
            <person name="Meng S."/>
            <person name="Li G."/>
            <person name="Viehrig K."/>
            <person name="Ye F."/>
            <person name="Su P."/>
            <person name="Kiefer A.F."/>
            <person name="Nichols A."/>
            <person name="Cepeda A.J."/>
            <person name="Yan W."/>
            <person name="Fan B."/>
            <person name="Jiang Y."/>
            <person name="Adhikari A."/>
            <person name="Zheng C.-J."/>
            <person name="Schuster L."/>
            <person name="Cowan T.M."/>
            <person name="Smanski M.J."/>
            <person name="Chevrette M.G."/>
            <person name="De Carvalho L.P.S."/>
            <person name="Shen B."/>
        </authorList>
    </citation>
    <scope>NUCLEOTIDE SEQUENCE [LARGE SCALE GENOMIC DNA]</scope>
    <source>
        <strain evidence="7 8">NPDC050100</strain>
    </source>
</reference>
<proteinExistence type="predicted"/>
<dbReference type="EMBL" id="JBFALK010000027">
    <property type="protein sequence ID" value="MEV0974174.1"/>
    <property type="molecule type" value="Genomic_DNA"/>
</dbReference>
<dbReference type="SMART" id="SM00421">
    <property type="entry name" value="HTH_LUXR"/>
    <property type="match status" value="1"/>
</dbReference>
<dbReference type="InterPro" id="IPR011006">
    <property type="entry name" value="CheY-like_superfamily"/>
</dbReference>
<dbReference type="InterPro" id="IPR000792">
    <property type="entry name" value="Tscrpt_reg_LuxR_C"/>
</dbReference>
<dbReference type="SMART" id="SM00448">
    <property type="entry name" value="REC"/>
    <property type="match status" value="1"/>
</dbReference>
<evidence type="ECO:0000256" key="1">
    <source>
        <dbReference type="ARBA" id="ARBA00023015"/>
    </source>
</evidence>
<evidence type="ECO:0000259" key="5">
    <source>
        <dbReference type="PROSITE" id="PS50043"/>
    </source>
</evidence>
<evidence type="ECO:0000256" key="3">
    <source>
        <dbReference type="ARBA" id="ARBA00023163"/>
    </source>
</evidence>
<sequence length="213" mass="23099">MRVLIVEDNVLLAEGLALLLRTEGHEVIATVDTGEAFLKAVDQHRPDIAVVDVRLPPTFSDEGVRAAVEVRRRHPGQPILVLSQYVEQTYATELLAGGGGGIGYLLKDRVSRVSEFVDALLRVAGGGTAMDPEVISQLLVRHGRHPVDSLSPREREVLALMAEGRSNGDIAEELTVTERSVHKHVGNIFVKLGLPPSDGGHRRVLAVLSYLSQ</sequence>
<dbReference type="PANTHER" id="PTHR43214">
    <property type="entry name" value="TWO-COMPONENT RESPONSE REGULATOR"/>
    <property type="match status" value="1"/>
</dbReference>
<keyword evidence="4" id="KW-0597">Phosphoprotein</keyword>
<feature type="modified residue" description="4-aspartylphosphate" evidence="4">
    <location>
        <position position="52"/>
    </location>
</feature>
<dbReference type="SUPFAM" id="SSF46894">
    <property type="entry name" value="C-terminal effector domain of the bipartite response regulators"/>
    <property type="match status" value="1"/>
</dbReference>
<protein>
    <submittedName>
        <fullName evidence="7">Response regulator transcription factor</fullName>
    </submittedName>
</protein>
<keyword evidence="8" id="KW-1185">Reference proteome</keyword>
<dbReference type="RefSeq" id="WP_358140504.1">
    <property type="nucleotide sequence ID" value="NZ_JBFALK010000027.1"/>
</dbReference>
<dbReference type="PROSITE" id="PS00622">
    <property type="entry name" value="HTH_LUXR_1"/>
    <property type="match status" value="1"/>
</dbReference>
<evidence type="ECO:0000256" key="4">
    <source>
        <dbReference type="PROSITE-ProRule" id="PRU00169"/>
    </source>
</evidence>
<keyword evidence="3" id="KW-0804">Transcription</keyword>
<dbReference type="Gene3D" id="1.10.10.10">
    <property type="entry name" value="Winged helix-like DNA-binding domain superfamily/Winged helix DNA-binding domain"/>
    <property type="match status" value="1"/>
</dbReference>
<dbReference type="InterPro" id="IPR036388">
    <property type="entry name" value="WH-like_DNA-bd_sf"/>
</dbReference>
<evidence type="ECO:0000313" key="7">
    <source>
        <dbReference type="EMBL" id="MEV0974174.1"/>
    </source>
</evidence>
<comment type="caution">
    <text evidence="7">The sequence shown here is derived from an EMBL/GenBank/DDBJ whole genome shotgun (WGS) entry which is preliminary data.</text>
</comment>
<dbReference type="Pfam" id="PF00196">
    <property type="entry name" value="GerE"/>
    <property type="match status" value="1"/>
</dbReference>
<evidence type="ECO:0000256" key="2">
    <source>
        <dbReference type="ARBA" id="ARBA00023125"/>
    </source>
</evidence>
<dbReference type="SUPFAM" id="SSF52172">
    <property type="entry name" value="CheY-like"/>
    <property type="match status" value="1"/>
</dbReference>
<feature type="domain" description="HTH luxR-type" evidence="5">
    <location>
        <begin position="143"/>
        <end position="213"/>
    </location>
</feature>
<keyword evidence="1" id="KW-0805">Transcription regulation</keyword>
<accession>A0ABV3GRF8</accession>
<dbReference type="InterPro" id="IPR016032">
    <property type="entry name" value="Sig_transdc_resp-reg_C-effctor"/>
</dbReference>
<name>A0ABV3GRF8_MICGL</name>
<evidence type="ECO:0000259" key="6">
    <source>
        <dbReference type="PROSITE" id="PS50110"/>
    </source>
</evidence>
<dbReference type="Gene3D" id="3.40.50.2300">
    <property type="match status" value="1"/>
</dbReference>
<dbReference type="PROSITE" id="PS50110">
    <property type="entry name" value="RESPONSE_REGULATORY"/>
    <property type="match status" value="1"/>
</dbReference>
<dbReference type="Proteomes" id="UP001551675">
    <property type="component" value="Unassembled WGS sequence"/>
</dbReference>
<dbReference type="InterPro" id="IPR039420">
    <property type="entry name" value="WalR-like"/>
</dbReference>
<gene>
    <name evidence="7" type="ORF">AB0I59_36740</name>
</gene>
<feature type="domain" description="Response regulatory" evidence="6">
    <location>
        <begin position="2"/>
        <end position="122"/>
    </location>
</feature>
<dbReference type="PANTHER" id="PTHR43214:SF24">
    <property type="entry name" value="TRANSCRIPTIONAL REGULATORY PROTEIN NARL-RELATED"/>
    <property type="match status" value="1"/>
</dbReference>
<organism evidence="7 8">
    <name type="scientific">Microtetraspora glauca</name>
    <dbReference type="NCBI Taxonomy" id="1996"/>
    <lineage>
        <taxon>Bacteria</taxon>
        <taxon>Bacillati</taxon>
        <taxon>Actinomycetota</taxon>
        <taxon>Actinomycetes</taxon>
        <taxon>Streptosporangiales</taxon>
        <taxon>Streptosporangiaceae</taxon>
        <taxon>Microtetraspora</taxon>
    </lineage>
</organism>
<dbReference type="PROSITE" id="PS50043">
    <property type="entry name" value="HTH_LUXR_2"/>
    <property type="match status" value="1"/>
</dbReference>